<name>A0A7I9ZI44_9MYCO</name>
<evidence type="ECO:0000313" key="1">
    <source>
        <dbReference type="EMBL" id="GFH00519.1"/>
    </source>
</evidence>
<keyword evidence="2" id="KW-1185">Reference proteome</keyword>
<proteinExistence type="predicted"/>
<reference evidence="1 2" key="1">
    <citation type="journal article" date="2019" name="Emerg. Microbes Infect.">
        <title>Comprehensive subspecies identification of 175 nontuberculous mycobacteria species based on 7547 genomic profiles.</title>
        <authorList>
            <person name="Matsumoto Y."/>
            <person name="Kinjo T."/>
            <person name="Motooka D."/>
            <person name="Nabeya D."/>
            <person name="Jung N."/>
            <person name="Uechi K."/>
            <person name="Horii T."/>
            <person name="Iida T."/>
            <person name="Fujita J."/>
            <person name="Nakamura S."/>
        </authorList>
    </citation>
    <scope>NUCLEOTIDE SEQUENCE [LARGE SCALE GENOMIC DNA]</scope>
    <source>
        <strain evidence="1 2">JCM 30996</strain>
    </source>
</reference>
<gene>
    <name evidence="1" type="ORF">MHIP_10020</name>
</gene>
<comment type="caution">
    <text evidence="1">The sequence shown here is derived from an EMBL/GenBank/DDBJ whole genome shotgun (WGS) entry which is preliminary data.</text>
</comment>
<dbReference type="RefSeq" id="WP_205390291.1">
    <property type="nucleotide sequence ID" value="NZ_BLLB01000002.1"/>
</dbReference>
<dbReference type="Proteomes" id="UP000465304">
    <property type="component" value="Unassembled WGS sequence"/>
</dbReference>
<accession>A0A7I9ZI44</accession>
<dbReference type="AlphaFoldDB" id="A0A7I9ZI44"/>
<organism evidence="1 2">
    <name type="scientific">Mycolicibacterium hippocampi</name>
    <dbReference type="NCBI Taxonomy" id="659824"/>
    <lineage>
        <taxon>Bacteria</taxon>
        <taxon>Bacillati</taxon>
        <taxon>Actinomycetota</taxon>
        <taxon>Actinomycetes</taxon>
        <taxon>Mycobacteriales</taxon>
        <taxon>Mycobacteriaceae</taxon>
        <taxon>Mycolicibacterium</taxon>
    </lineage>
</organism>
<dbReference type="EMBL" id="BLLB01000002">
    <property type="protein sequence ID" value="GFH00519.1"/>
    <property type="molecule type" value="Genomic_DNA"/>
</dbReference>
<sequence>MTVTIPTGQPNNRFMRFVRAPIRDDEKLPPLFALRPATRPLRLGIDTTTLPAPPGGYLSTYFGRDEIMFELLVPAGVDVPDGWKAAIHGSLVHEIGFTTVDKAGKELDTRSFWTKTESERVSSSTRSHFFDIFQQLDAQTAPAGAEPISLADRHHAAAYAAAAAELGIDLIVTGGSTASRSDVADNDVVASVSPGDAVAVIGHYLRMTHNPIVEVQRGRLVGGGTWERTESTSTIANFYDWGVTSEMAYFDVFPELALRQGDFDTVSALRSVRVRLARAARALDEMLAALSNRHDRRRGADVVEAAAEAFDRELLYLAAAFDIYGRRFPLLIDPSRDASRFRFSLDGRGYVNDHLVREYDAAMLGDVTRLHGYAGVCKVLRNHIHDGILPVDQHPGRQYGNSMNVALNLDAMPELLPGANNGMVQEHYDALGVWHADAAEVFGSPVMVADLATAGHTLMGAGLALIEAFTKLILRNRPLTATNHSPLLGCVQAQPGETEPPPPERAAFHSALFGWHSP</sequence>
<evidence type="ECO:0000313" key="2">
    <source>
        <dbReference type="Proteomes" id="UP000465304"/>
    </source>
</evidence>
<protein>
    <submittedName>
        <fullName evidence="1">Uncharacterized protein</fullName>
    </submittedName>
</protein>